<keyword evidence="3" id="KW-1185">Reference proteome</keyword>
<dbReference type="EMBL" id="JAYRBN010000071">
    <property type="protein sequence ID" value="KAL2734746.1"/>
    <property type="molecule type" value="Genomic_DNA"/>
</dbReference>
<dbReference type="AlphaFoldDB" id="A0ABD2BPP1"/>
<gene>
    <name evidence="2" type="ORF">V1477_013923</name>
</gene>
<proteinExistence type="predicted"/>
<comment type="caution">
    <text evidence="2">The sequence shown here is derived from an EMBL/GenBank/DDBJ whole genome shotgun (WGS) entry which is preliminary data.</text>
</comment>
<evidence type="ECO:0000313" key="3">
    <source>
        <dbReference type="Proteomes" id="UP001607303"/>
    </source>
</evidence>
<protein>
    <submittedName>
        <fullName evidence="2">Uncharacterized protein</fullName>
    </submittedName>
</protein>
<evidence type="ECO:0000256" key="1">
    <source>
        <dbReference type="SAM" id="MobiDB-lite"/>
    </source>
</evidence>
<feature type="region of interest" description="Disordered" evidence="1">
    <location>
        <begin position="25"/>
        <end position="47"/>
    </location>
</feature>
<evidence type="ECO:0000313" key="2">
    <source>
        <dbReference type="EMBL" id="KAL2734746.1"/>
    </source>
</evidence>
<reference evidence="2 3" key="1">
    <citation type="journal article" date="2024" name="Ann. Entomol. Soc. Am.">
        <title>Genomic analyses of the southern and eastern yellowjacket wasps (Hymenoptera: Vespidae) reveal evolutionary signatures of social life.</title>
        <authorList>
            <person name="Catto M.A."/>
            <person name="Caine P.B."/>
            <person name="Orr S.E."/>
            <person name="Hunt B.G."/>
            <person name="Goodisman M.A.D."/>
        </authorList>
    </citation>
    <scope>NUCLEOTIDE SEQUENCE [LARGE SCALE GENOMIC DNA]</scope>
    <source>
        <strain evidence="2">232</strain>
        <tissue evidence="2">Head and thorax</tissue>
    </source>
</reference>
<sequence length="47" mass="5647">MCSFVEFNNFLSKFHEQCFKLANHKDNEKNGNMTSTEKRESVREIMF</sequence>
<feature type="compositionally biased region" description="Basic and acidic residues" evidence="1">
    <location>
        <begin position="36"/>
        <end position="47"/>
    </location>
</feature>
<name>A0ABD2BPP1_VESMC</name>
<accession>A0ABD2BPP1</accession>
<dbReference type="Proteomes" id="UP001607303">
    <property type="component" value="Unassembled WGS sequence"/>
</dbReference>
<organism evidence="2 3">
    <name type="scientific">Vespula maculifrons</name>
    <name type="common">Eastern yellow jacket</name>
    <name type="synonym">Wasp</name>
    <dbReference type="NCBI Taxonomy" id="7453"/>
    <lineage>
        <taxon>Eukaryota</taxon>
        <taxon>Metazoa</taxon>
        <taxon>Ecdysozoa</taxon>
        <taxon>Arthropoda</taxon>
        <taxon>Hexapoda</taxon>
        <taxon>Insecta</taxon>
        <taxon>Pterygota</taxon>
        <taxon>Neoptera</taxon>
        <taxon>Endopterygota</taxon>
        <taxon>Hymenoptera</taxon>
        <taxon>Apocrita</taxon>
        <taxon>Aculeata</taxon>
        <taxon>Vespoidea</taxon>
        <taxon>Vespidae</taxon>
        <taxon>Vespinae</taxon>
        <taxon>Vespula</taxon>
    </lineage>
</organism>